<dbReference type="EMBL" id="VSRR010083907">
    <property type="protein sequence ID" value="MPC90302.1"/>
    <property type="molecule type" value="Genomic_DNA"/>
</dbReference>
<organism evidence="1 2">
    <name type="scientific">Portunus trituberculatus</name>
    <name type="common">Swimming crab</name>
    <name type="synonym">Neptunus trituberculatus</name>
    <dbReference type="NCBI Taxonomy" id="210409"/>
    <lineage>
        <taxon>Eukaryota</taxon>
        <taxon>Metazoa</taxon>
        <taxon>Ecdysozoa</taxon>
        <taxon>Arthropoda</taxon>
        <taxon>Crustacea</taxon>
        <taxon>Multicrustacea</taxon>
        <taxon>Malacostraca</taxon>
        <taxon>Eumalacostraca</taxon>
        <taxon>Eucarida</taxon>
        <taxon>Decapoda</taxon>
        <taxon>Pleocyemata</taxon>
        <taxon>Brachyura</taxon>
        <taxon>Eubrachyura</taxon>
        <taxon>Portunoidea</taxon>
        <taxon>Portunidae</taxon>
        <taxon>Portuninae</taxon>
        <taxon>Portunus</taxon>
    </lineage>
</organism>
<dbReference type="AlphaFoldDB" id="A0A5B7J280"/>
<protein>
    <submittedName>
        <fullName evidence="1">Uncharacterized protein</fullName>
    </submittedName>
</protein>
<evidence type="ECO:0000313" key="1">
    <source>
        <dbReference type="EMBL" id="MPC90302.1"/>
    </source>
</evidence>
<accession>A0A5B7J280</accession>
<comment type="caution">
    <text evidence="1">The sequence shown here is derived from an EMBL/GenBank/DDBJ whole genome shotgun (WGS) entry which is preliminary data.</text>
</comment>
<dbReference type="Proteomes" id="UP000324222">
    <property type="component" value="Unassembled WGS sequence"/>
</dbReference>
<keyword evidence="2" id="KW-1185">Reference proteome</keyword>
<sequence length="31" mass="3630">MWPARCIWTSRTLKLSAPSPPPFYTRILALR</sequence>
<gene>
    <name evidence="1" type="ORF">E2C01_085279</name>
</gene>
<evidence type="ECO:0000313" key="2">
    <source>
        <dbReference type="Proteomes" id="UP000324222"/>
    </source>
</evidence>
<name>A0A5B7J280_PORTR</name>
<proteinExistence type="predicted"/>
<reference evidence="1 2" key="1">
    <citation type="submission" date="2019-05" db="EMBL/GenBank/DDBJ databases">
        <title>Another draft genome of Portunus trituberculatus and its Hox gene families provides insights of decapod evolution.</title>
        <authorList>
            <person name="Jeong J.-H."/>
            <person name="Song I."/>
            <person name="Kim S."/>
            <person name="Choi T."/>
            <person name="Kim D."/>
            <person name="Ryu S."/>
            <person name="Kim W."/>
        </authorList>
    </citation>
    <scope>NUCLEOTIDE SEQUENCE [LARGE SCALE GENOMIC DNA]</scope>
    <source>
        <tissue evidence="1">Muscle</tissue>
    </source>
</reference>